<sequence length="107" mass="11572">MSPIAYATHGFRGGMPPPTRGMQVLACPALPSSCYFIREEGSVSLPPWSCSQPPRQLGRLGRGANQAQGENAGERIKHKECKYTIFPQVYACVSFQMIGGAGSKKKN</sequence>
<comment type="caution">
    <text evidence="1">The sequence shown here is derived from an EMBL/GenBank/DDBJ whole genome shotgun (WGS) entry which is preliminary data.</text>
</comment>
<reference evidence="1" key="1">
    <citation type="submission" date="2020-08" db="EMBL/GenBank/DDBJ databases">
        <title>Multicomponent nature underlies the extraordinary mechanical properties of spider dragline silk.</title>
        <authorList>
            <person name="Kono N."/>
            <person name="Nakamura H."/>
            <person name="Mori M."/>
            <person name="Yoshida Y."/>
            <person name="Ohtoshi R."/>
            <person name="Malay A.D."/>
            <person name="Moran D.A.P."/>
            <person name="Tomita M."/>
            <person name="Numata K."/>
            <person name="Arakawa K."/>
        </authorList>
    </citation>
    <scope>NUCLEOTIDE SEQUENCE</scope>
</reference>
<protein>
    <submittedName>
        <fullName evidence="1">Uncharacterized protein</fullName>
    </submittedName>
</protein>
<proteinExistence type="predicted"/>
<evidence type="ECO:0000313" key="1">
    <source>
        <dbReference type="EMBL" id="GFU45070.1"/>
    </source>
</evidence>
<evidence type="ECO:0000313" key="2">
    <source>
        <dbReference type="Proteomes" id="UP000887013"/>
    </source>
</evidence>
<dbReference type="AlphaFoldDB" id="A0A8X6UPI9"/>
<dbReference type="EMBL" id="BMAW01036676">
    <property type="protein sequence ID" value="GFU45070.1"/>
    <property type="molecule type" value="Genomic_DNA"/>
</dbReference>
<gene>
    <name evidence="1" type="ORF">NPIL_25361</name>
</gene>
<name>A0A8X6UPI9_NEPPI</name>
<keyword evidence="2" id="KW-1185">Reference proteome</keyword>
<organism evidence="1 2">
    <name type="scientific">Nephila pilipes</name>
    <name type="common">Giant wood spider</name>
    <name type="synonym">Nephila maculata</name>
    <dbReference type="NCBI Taxonomy" id="299642"/>
    <lineage>
        <taxon>Eukaryota</taxon>
        <taxon>Metazoa</taxon>
        <taxon>Ecdysozoa</taxon>
        <taxon>Arthropoda</taxon>
        <taxon>Chelicerata</taxon>
        <taxon>Arachnida</taxon>
        <taxon>Araneae</taxon>
        <taxon>Araneomorphae</taxon>
        <taxon>Entelegynae</taxon>
        <taxon>Araneoidea</taxon>
        <taxon>Nephilidae</taxon>
        <taxon>Nephila</taxon>
    </lineage>
</organism>
<accession>A0A8X6UPI9</accession>
<dbReference type="Proteomes" id="UP000887013">
    <property type="component" value="Unassembled WGS sequence"/>
</dbReference>